<keyword evidence="4" id="KW-0808">Transferase</keyword>
<dbReference type="Pfam" id="PF07942">
    <property type="entry name" value="CARME"/>
    <property type="match status" value="1"/>
</dbReference>
<proteinExistence type="inferred from homology"/>
<gene>
    <name evidence="7 9" type="ORF">P152DRAFT_441782</name>
</gene>
<evidence type="ECO:0000256" key="5">
    <source>
        <dbReference type="ARBA" id="ARBA00022691"/>
    </source>
</evidence>
<dbReference type="Proteomes" id="UP000504638">
    <property type="component" value="Unplaced"/>
</dbReference>
<keyword evidence="3" id="KW-0489">Methyltransferase</keyword>
<accession>A0A6G1FUI8</accession>
<keyword evidence="5" id="KW-0949">S-adenosyl-L-methionine</keyword>
<protein>
    <recommendedName>
        <fullName evidence="2">carnosine N-methyltransferase</fullName>
        <ecNumber evidence="2">2.1.1.22</ecNumber>
    </recommendedName>
</protein>
<dbReference type="EC" id="2.1.1.22" evidence="2"/>
<name>A0A6G1FUI8_9PEZI</name>
<reference evidence="7 9" key="1">
    <citation type="submission" date="2020-01" db="EMBL/GenBank/DDBJ databases">
        <authorList>
            <consortium name="DOE Joint Genome Institute"/>
            <person name="Haridas S."/>
            <person name="Albert R."/>
            <person name="Binder M."/>
            <person name="Bloem J."/>
            <person name="Labutti K."/>
            <person name="Salamov A."/>
            <person name="Andreopoulos B."/>
            <person name="Baker S.E."/>
            <person name="Barry K."/>
            <person name="Bills G."/>
            <person name="Bluhm B.H."/>
            <person name="Cannon C."/>
            <person name="Castanera R."/>
            <person name="Culley D.E."/>
            <person name="Daum C."/>
            <person name="Ezra D."/>
            <person name="Gonzalez J.B."/>
            <person name="Henrissat B."/>
            <person name="Kuo A."/>
            <person name="Liang C."/>
            <person name="Lipzen A."/>
            <person name="Lutzoni F."/>
            <person name="Magnuson J."/>
            <person name="Mondo S."/>
            <person name="Nolan M."/>
            <person name="Ohm R."/>
            <person name="Pangilinan J."/>
            <person name="Park H.-J."/>
            <person name="Ramirez L."/>
            <person name="Alfaro M."/>
            <person name="Sun H."/>
            <person name="Tritt A."/>
            <person name="Yoshinaga Y."/>
            <person name="Zwiers L.-H."/>
            <person name="Turgeon B.G."/>
            <person name="Goodwin S.B."/>
            <person name="Spatafora J.W."/>
            <person name="Crous P.W."/>
            <person name="Grigoriev I.V."/>
        </authorList>
    </citation>
    <scope>NUCLEOTIDE SEQUENCE</scope>
    <source>
        <strain evidence="7 9">CBS 781.70</strain>
    </source>
</reference>
<organism evidence="7">
    <name type="scientific">Eremomyces bilateralis CBS 781.70</name>
    <dbReference type="NCBI Taxonomy" id="1392243"/>
    <lineage>
        <taxon>Eukaryota</taxon>
        <taxon>Fungi</taxon>
        <taxon>Dikarya</taxon>
        <taxon>Ascomycota</taxon>
        <taxon>Pezizomycotina</taxon>
        <taxon>Dothideomycetes</taxon>
        <taxon>Dothideomycetes incertae sedis</taxon>
        <taxon>Eremomycetales</taxon>
        <taxon>Eremomycetaceae</taxon>
        <taxon>Eremomyces</taxon>
    </lineage>
</organism>
<reference evidence="9" key="3">
    <citation type="submission" date="2025-04" db="UniProtKB">
        <authorList>
            <consortium name="RefSeq"/>
        </authorList>
    </citation>
    <scope>IDENTIFICATION</scope>
    <source>
        <strain evidence="9">CBS 781.70</strain>
    </source>
</reference>
<dbReference type="PANTHER" id="PTHR12303:SF6">
    <property type="entry name" value="CARNOSINE N-METHYLTRANSFERASE"/>
    <property type="match status" value="1"/>
</dbReference>
<evidence type="ECO:0000313" key="9">
    <source>
        <dbReference type="RefSeq" id="XP_033531186.1"/>
    </source>
</evidence>
<feature type="region of interest" description="Disordered" evidence="6">
    <location>
        <begin position="315"/>
        <end position="337"/>
    </location>
</feature>
<evidence type="ECO:0000256" key="3">
    <source>
        <dbReference type="ARBA" id="ARBA00022603"/>
    </source>
</evidence>
<evidence type="ECO:0000256" key="2">
    <source>
        <dbReference type="ARBA" id="ARBA00012003"/>
    </source>
</evidence>
<dbReference type="Gene3D" id="3.40.50.150">
    <property type="entry name" value="Vaccinia Virus protein VP39"/>
    <property type="match status" value="1"/>
</dbReference>
<dbReference type="InterPro" id="IPR029063">
    <property type="entry name" value="SAM-dependent_MTases_sf"/>
</dbReference>
<evidence type="ECO:0000313" key="7">
    <source>
        <dbReference type="EMBL" id="KAF1809555.1"/>
    </source>
</evidence>
<evidence type="ECO:0000256" key="4">
    <source>
        <dbReference type="ARBA" id="ARBA00022679"/>
    </source>
</evidence>
<dbReference type="OrthoDB" id="978at2759"/>
<reference evidence="9" key="2">
    <citation type="submission" date="2020-04" db="EMBL/GenBank/DDBJ databases">
        <authorList>
            <consortium name="NCBI Genome Project"/>
        </authorList>
    </citation>
    <scope>NUCLEOTIDE SEQUENCE</scope>
    <source>
        <strain evidence="9">CBS 781.70</strain>
    </source>
</reference>
<evidence type="ECO:0000256" key="1">
    <source>
        <dbReference type="ARBA" id="ARBA00010086"/>
    </source>
</evidence>
<dbReference type="AlphaFoldDB" id="A0A6G1FUI8"/>
<evidence type="ECO:0000256" key="6">
    <source>
        <dbReference type="SAM" id="MobiDB-lite"/>
    </source>
</evidence>
<dbReference type="RefSeq" id="XP_033531186.1">
    <property type="nucleotide sequence ID" value="XM_033677717.1"/>
</dbReference>
<keyword evidence="8" id="KW-1185">Reference proteome</keyword>
<dbReference type="GO" id="GO:0030735">
    <property type="term" value="F:carnosine N-methyltransferase activity"/>
    <property type="evidence" value="ECO:0007669"/>
    <property type="project" value="UniProtKB-EC"/>
</dbReference>
<dbReference type="InterPro" id="IPR012901">
    <property type="entry name" value="CARME"/>
</dbReference>
<comment type="similarity">
    <text evidence="1">Belongs to the carnosine N-methyltransferase family.</text>
</comment>
<sequence length="401" mass="44686">MDDPEEQRVFLAAINSFYSYRRAAHLNVTHTRRQCFYNLPESHWSLLAREPFNLQKVFNDVDDAIDSNADIAEAIANAGFQSFGLEPPEKLDSAANVSPSDLDKARSTIRQLYRDWSAEGEAERLASYVPVFAALRTHFPFPETELHGINILVPGAGLGRLVLELAKAGYTVEGNEISYHQLLASSFMLNHTQRARQFELYPWALTFSNHLSRSNQMEKIMVPDVHPGTFLDEASQGLPIHAGERMSMAAADFCEVYKQPTASATFDAVVTVFFIDTAPNLIHYIQAVHNCLKDGGLWVNLGPLLFHFDGNAASRGDTEDMETSQNDDGGRFKGIGEPGSVELTNEEVLDLVERLGFKVVESKETGLETGYIQDPRAMLNYSYRPSFWVAKKCGPMPANLS</sequence>
<evidence type="ECO:0000313" key="8">
    <source>
        <dbReference type="Proteomes" id="UP000504638"/>
    </source>
</evidence>
<dbReference type="SUPFAM" id="SSF53335">
    <property type="entry name" value="S-adenosyl-L-methionine-dependent methyltransferases"/>
    <property type="match status" value="1"/>
</dbReference>
<dbReference type="SMART" id="SM01296">
    <property type="entry name" value="N2227"/>
    <property type="match status" value="1"/>
</dbReference>
<dbReference type="EMBL" id="ML975172">
    <property type="protein sequence ID" value="KAF1809555.1"/>
    <property type="molecule type" value="Genomic_DNA"/>
</dbReference>
<dbReference type="PANTHER" id="PTHR12303">
    <property type="entry name" value="CARNOSINE N-METHYLTRANSFERASE"/>
    <property type="match status" value="1"/>
</dbReference>
<dbReference type="GO" id="GO:0032259">
    <property type="term" value="P:methylation"/>
    <property type="evidence" value="ECO:0007669"/>
    <property type="project" value="UniProtKB-KW"/>
</dbReference>
<dbReference type="GeneID" id="54418287"/>